<keyword evidence="1" id="KW-0028">Amino-acid biosynthesis</keyword>
<gene>
    <name evidence="4" type="ORF">L21TH_0372</name>
</gene>
<dbReference type="PANTHER" id="PTHR32268:SF16">
    <property type="entry name" value="SERINE O-SUCCINYLTRANSFERASE"/>
    <property type="match status" value="1"/>
</dbReference>
<keyword evidence="1" id="KW-0963">Cytoplasm</keyword>
<keyword evidence="1 4" id="KW-0808">Transferase</keyword>
<sequence>MLVEKKHLKLSKLFKTELGEVIKNPEVVYEEYGNKTGPVIFLGHGGLSSQHAAGKYSENDSNPGWWDPLIGEGKLLDTNKYRIICANSLGSMYGSTGPLTINPDTGKMYGPDFPKITLIDQVKFYKYFLDELEVKELFMMAGVSMGSLHTLQMAVLYPDFVKSLVAVATAGYMPPGGLAFHNIMINILKLDPDFNRGWYECGVPQIGLSIITQLSKIYYTNYKMFVELCESITEGKDIQQLKNKKIKEFLQAGVKEAIETRDPNSYITMLEAINSYDLSRGFSSFKEAVKRIKCPALIMNIDSDCEFPPEYAYEIGEILNNKKTGQARVEILKSKMGHLGCIYEFGQLEKYIGDFIKALEH</sequence>
<accession>R1CYB7</accession>
<evidence type="ECO:0000256" key="1">
    <source>
        <dbReference type="HAMAP-Rule" id="MF_00296"/>
    </source>
</evidence>
<dbReference type="STRING" id="1304284.L21TH_0372"/>
<dbReference type="eggNOG" id="COG2021">
    <property type="taxonomic scope" value="Bacteria"/>
</dbReference>
<feature type="domain" description="AB hydrolase-1" evidence="3">
    <location>
        <begin position="63"/>
        <end position="323"/>
    </location>
</feature>
<dbReference type="Proteomes" id="UP000013378">
    <property type="component" value="Unassembled WGS sequence"/>
</dbReference>
<reference evidence="4 5" key="1">
    <citation type="journal article" date="2015" name="Geomicrobiol. J.">
        <title>Caldisalinibacter kiritimatiensis gen. nov., sp. nov., a moderately thermohalophilic thiosulfate-reducing bacterium from a hypersaline microbial mat.</title>
        <authorList>
            <person name="Ben Hania W."/>
            <person name="Joseph M."/>
            <person name="Fiebig A."/>
            <person name="Bunk B."/>
            <person name="Klenk H.-P."/>
            <person name="Fardeau M.-L."/>
            <person name="Spring S."/>
        </authorList>
    </citation>
    <scope>NUCLEOTIDE SEQUENCE [LARGE SCALE GENOMIC DNA]</scope>
    <source>
        <strain evidence="4 5">L21-TH-D2</strain>
    </source>
</reference>
<comment type="subcellular location">
    <subcellularLocation>
        <location evidence="1">Cytoplasm</location>
    </subcellularLocation>
</comment>
<dbReference type="HAMAP" id="MF_00296">
    <property type="entry name" value="MetX_acyltransf"/>
    <property type="match status" value="1"/>
</dbReference>
<feature type="active site" evidence="1 2">
    <location>
        <position position="304"/>
    </location>
</feature>
<evidence type="ECO:0000313" key="4">
    <source>
        <dbReference type="EMBL" id="EOD01569.1"/>
    </source>
</evidence>
<dbReference type="InterPro" id="IPR008220">
    <property type="entry name" value="HAT_MetX-like"/>
</dbReference>
<dbReference type="InterPro" id="IPR029058">
    <property type="entry name" value="AB_hydrolase_fold"/>
</dbReference>
<dbReference type="EMBL" id="ARZA01000048">
    <property type="protein sequence ID" value="EOD01569.1"/>
    <property type="molecule type" value="Genomic_DNA"/>
</dbReference>
<dbReference type="GO" id="GO:0005737">
    <property type="term" value="C:cytoplasm"/>
    <property type="evidence" value="ECO:0007669"/>
    <property type="project" value="UniProtKB-SubCell"/>
</dbReference>
<protein>
    <recommendedName>
        <fullName evidence="1">Probable acyltransferase</fullName>
        <ecNumber evidence="1">2.3.1.-</ecNumber>
    </recommendedName>
</protein>
<keyword evidence="1 4" id="KW-0012">Acyltransferase</keyword>
<comment type="similarity">
    <text evidence="1">Belongs to the AB hydrolase superfamily. MetX family.</text>
</comment>
<dbReference type="GO" id="GO:0009086">
    <property type="term" value="P:methionine biosynthetic process"/>
    <property type="evidence" value="ECO:0007669"/>
    <property type="project" value="TreeGrafter"/>
</dbReference>
<evidence type="ECO:0000313" key="5">
    <source>
        <dbReference type="Proteomes" id="UP000013378"/>
    </source>
</evidence>
<feature type="active site" evidence="2">
    <location>
        <position position="338"/>
    </location>
</feature>
<comment type="caution">
    <text evidence="4">The sequence shown here is derived from an EMBL/GenBank/DDBJ whole genome shotgun (WGS) entry which is preliminary data.</text>
</comment>
<dbReference type="Gene3D" id="3.40.50.1820">
    <property type="entry name" value="alpha/beta hydrolase"/>
    <property type="match status" value="1"/>
</dbReference>
<dbReference type="InterPro" id="IPR000073">
    <property type="entry name" value="AB_hydrolase_1"/>
</dbReference>
<evidence type="ECO:0000259" key="3">
    <source>
        <dbReference type="Pfam" id="PF00561"/>
    </source>
</evidence>
<organism evidence="4 5">
    <name type="scientific">Caldisalinibacter kiritimatiensis</name>
    <dbReference type="NCBI Taxonomy" id="1304284"/>
    <lineage>
        <taxon>Bacteria</taxon>
        <taxon>Bacillati</taxon>
        <taxon>Bacillota</taxon>
        <taxon>Tissierellia</taxon>
        <taxon>Tissierellales</taxon>
        <taxon>Thermohalobacteraceae</taxon>
        <taxon>Caldisalinibacter</taxon>
    </lineage>
</organism>
<comment type="caution">
    <text evidence="1">Lacks conserved residue(s) required for the propagation of feature annotation.</text>
</comment>
<comment type="subunit">
    <text evidence="1">Homodimer.</text>
</comment>
<dbReference type="Pfam" id="PF00561">
    <property type="entry name" value="Abhydrolase_1"/>
    <property type="match status" value="1"/>
</dbReference>
<proteinExistence type="inferred from homology"/>
<name>R1CYB7_9FIRM</name>
<keyword evidence="5" id="KW-1185">Reference proteome</keyword>
<dbReference type="EC" id="2.3.1.-" evidence="1"/>
<dbReference type="SUPFAM" id="SSF53474">
    <property type="entry name" value="alpha/beta-Hydrolases"/>
    <property type="match status" value="1"/>
</dbReference>
<dbReference type="PANTHER" id="PTHR32268">
    <property type="entry name" value="HOMOSERINE O-ACETYLTRANSFERASE"/>
    <property type="match status" value="1"/>
</dbReference>
<dbReference type="AlphaFoldDB" id="R1CYB7"/>
<evidence type="ECO:0000256" key="2">
    <source>
        <dbReference type="PIRSR" id="PIRSR000443-1"/>
    </source>
</evidence>
<dbReference type="GO" id="GO:0004414">
    <property type="term" value="F:homoserine O-acetyltransferase activity"/>
    <property type="evidence" value="ECO:0007669"/>
    <property type="project" value="TreeGrafter"/>
</dbReference>
<dbReference type="GO" id="GO:0009092">
    <property type="term" value="P:homoserine metabolic process"/>
    <property type="evidence" value="ECO:0007669"/>
    <property type="project" value="TreeGrafter"/>
</dbReference>
<dbReference type="PIRSF" id="PIRSF000443">
    <property type="entry name" value="Homoser_Ac_trans"/>
    <property type="match status" value="1"/>
</dbReference>
<feature type="active site" description="Nucleophile" evidence="2">
    <location>
        <position position="144"/>
    </location>
</feature>